<feature type="region of interest" description="Disordered" evidence="1">
    <location>
        <begin position="33"/>
        <end position="147"/>
    </location>
</feature>
<dbReference type="AlphaFoldDB" id="M3XM68"/>
<evidence type="ECO:0000313" key="2">
    <source>
        <dbReference type="Ensembl" id="ENSMPUP00000000168.1"/>
    </source>
</evidence>
<dbReference type="EMBL" id="AEYP01077484">
    <property type="status" value="NOT_ANNOTATED_CDS"/>
    <property type="molecule type" value="Genomic_DNA"/>
</dbReference>
<dbReference type="HOGENOM" id="CLU_1772376_0_0_1"/>
<accession>M3XM68</accession>
<protein>
    <submittedName>
        <fullName evidence="2">Uncharacterized protein</fullName>
    </submittedName>
</protein>
<organism evidence="2">
    <name type="scientific">Mustela putorius furo</name>
    <name type="common">European domestic ferret</name>
    <name type="synonym">Mustela furo</name>
    <dbReference type="NCBI Taxonomy" id="9669"/>
    <lineage>
        <taxon>Eukaryota</taxon>
        <taxon>Metazoa</taxon>
        <taxon>Chordata</taxon>
        <taxon>Craniata</taxon>
        <taxon>Vertebrata</taxon>
        <taxon>Euteleostomi</taxon>
        <taxon>Mammalia</taxon>
        <taxon>Eutheria</taxon>
        <taxon>Laurasiatheria</taxon>
        <taxon>Carnivora</taxon>
        <taxon>Caniformia</taxon>
        <taxon>Musteloidea</taxon>
        <taxon>Mustelidae</taxon>
        <taxon>Mustelinae</taxon>
        <taxon>Mustela</taxon>
    </lineage>
</organism>
<name>M3XM68_MUSPF</name>
<reference evidence="2" key="1">
    <citation type="submission" date="2024-06" db="UniProtKB">
        <authorList>
            <consortium name="Ensembl"/>
        </authorList>
    </citation>
    <scope>IDENTIFICATION</scope>
</reference>
<sequence length="147" mass="15993">KARCCHPIPPLTTCPNRSWRRSPPTSHLFLPAAELRAAGHKGRQPPPISQEKVSRENSNLSTPKAGRVNKTPEASRKEAGEEQACISKQACIRSGAQTGAQGQTADHPPPASPQKRGRPSMTLVVDPHTQARDPPALTWSTLEDRWS</sequence>
<proteinExistence type="predicted"/>
<evidence type="ECO:0000256" key="1">
    <source>
        <dbReference type="SAM" id="MobiDB-lite"/>
    </source>
</evidence>
<dbReference type="InParanoid" id="M3XM68"/>
<dbReference type="Ensembl" id="ENSMPUT00000000172.1">
    <property type="protein sequence ID" value="ENSMPUP00000000168.1"/>
    <property type="gene ID" value="ENSMPUG00000000171.1"/>
</dbReference>
<feature type="compositionally biased region" description="Polar residues" evidence="1">
    <location>
        <begin position="95"/>
        <end position="104"/>
    </location>
</feature>